<sequence length="134" mass="15000">MELNSILGVVLDTEEDAVEVARCKLLKNECDDFETTSVIERVKEFVNCFVFDLTDEGITKLDKFLNGARERFDNGEPDVAFVFEKVGDGDLELLFNVFEDDFLNALFLIKVGEEQFASSTFVSSCDASGEKSSK</sequence>
<dbReference type="HOGENOM" id="CLU_1895920_0_0_1"/>
<dbReference type="PaxDb" id="5476-C4YPL6"/>
<dbReference type="AlphaFoldDB" id="C4YPL6"/>
<organism evidence="1 2">
    <name type="scientific">Candida albicans (strain WO-1)</name>
    <name type="common">Yeast</name>
    <dbReference type="NCBI Taxonomy" id="294748"/>
    <lineage>
        <taxon>Eukaryota</taxon>
        <taxon>Fungi</taxon>
        <taxon>Dikarya</taxon>
        <taxon>Ascomycota</taxon>
        <taxon>Saccharomycotina</taxon>
        <taxon>Pichiomycetes</taxon>
        <taxon>Debaryomycetaceae</taxon>
        <taxon>Candida/Lodderomyces clade</taxon>
        <taxon>Candida</taxon>
    </lineage>
</organism>
<reference evidence="1 2" key="1">
    <citation type="journal article" date="2009" name="Nature">
        <title>Evolution of pathogenicity and sexual reproduction in eight Candida genomes.</title>
        <authorList>
            <person name="Butler G."/>
            <person name="Rasmussen M.D."/>
            <person name="Lin M.F."/>
            <person name="Santos M.A."/>
            <person name="Sakthikumar S."/>
            <person name="Munro C.A."/>
            <person name="Rheinbay E."/>
            <person name="Grabherr M."/>
            <person name="Forche A."/>
            <person name="Reedy J.L."/>
            <person name="Agrafioti I."/>
            <person name="Arnaud M.B."/>
            <person name="Bates S."/>
            <person name="Brown A.J."/>
            <person name="Brunke S."/>
            <person name="Costanzo M.C."/>
            <person name="Fitzpatrick D.A."/>
            <person name="de Groot P.W."/>
            <person name="Harris D."/>
            <person name="Hoyer L.L."/>
            <person name="Hube B."/>
            <person name="Klis F.M."/>
            <person name="Kodira C."/>
            <person name="Lennard N."/>
            <person name="Logue M.E."/>
            <person name="Martin R."/>
            <person name="Neiman A.M."/>
            <person name="Nikolaou E."/>
            <person name="Quail M.A."/>
            <person name="Quinn J."/>
            <person name="Santos M.C."/>
            <person name="Schmitzberger F.F."/>
            <person name="Sherlock G."/>
            <person name="Shah P."/>
            <person name="Silverstein K.A."/>
            <person name="Skrzypek M.S."/>
            <person name="Soll D."/>
            <person name="Staggs R."/>
            <person name="Stansfield I."/>
            <person name="Stumpf M.P."/>
            <person name="Sudbery P.E."/>
            <person name="Srikantha T."/>
            <person name="Zeng Q."/>
            <person name="Berman J."/>
            <person name="Berriman M."/>
            <person name="Heitman J."/>
            <person name="Gow N.A."/>
            <person name="Lorenz M.C."/>
            <person name="Birren B.W."/>
            <person name="Kellis M."/>
            <person name="Cuomo C.A."/>
        </authorList>
    </citation>
    <scope>NUCLEOTIDE SEQUENCE [LARGE SCALE GENOMIC DNA]</scope>
    <source>
        <strain evidence="1 2">WO-1</strain>
    </source>
</reference>
<proteinExistence type="predicted"/>
<evidence type="ECO:0000313" key="1">
    <source>
        <dbReference type="EMBL" id="EEQ44155.1"/>
    </source>
</evidence>
<dbReference type="EMBL" id="CM000310">
    <property type="protein sequence ID" value="EEQ44155.1"/>
    <property type="molecule type" value="Genomic_DNA"/>
</dbReference>
<gene>
    <name evidence="1" type="ORF">CAWG_02417</name>
</gene>
<dbReference type="Proteomes" id="UP000001429">
    <property type="component" value="Chromosome 3"/>
</dbReference>
<evidence type="ECO:0000313" key="2">
    <source>
        <dbReference type="Proteomes" id="UP000001429"/>
    </source>
</evidence>
<dbReference type="VEuPathDB" id="FungiDB:CAWG_02417"/>
<protein>
    <submittedName>
        <fullName evidence="1">Uncharacterized protein</fullName>
    </submittedName>
</protein>
<keyword evidence="2" id="KW-1185">Reference proteome</keyword>
<name>C4YPL6_CANAW</name>
<accession>C4YPL6</accession>